<organism evidence="4 5">
    <name type="scientific">Streptomyces lonarensis</name>
    <dbReference type="NCBI Taxonomy" id="700599"/>
    <lineage>
        <taxon>Bacteria</taxon>
        <taxon>Bacillati</taxon>
        <taxon>Actinomycetota</taxon>
        <taxon>Actinomycetes</taxon>
        <taxon>Kitasatosporales</taxon>
        <taxon>Streptomycetaceae</taxon>
        <taxon>Streptomyces</taxon>
    </lineage>
</organism>
<evidence type="ECO:0000313" key="4">
    <source>
        <dbReference type="EMBL" id="NJQ07175.1"/>
    </source>
</evidence>
<name>A0A7X6D2V3_9ACTN</name>
<comment type="caution">
    <text evidence="4">The sequence shown here is derived from an EMBL/GenBank/DDBJ whole genome shotgun (WGS) entry which is preliminary data.</text>
</comment>
<protein>
    <recommendedName>
        <fullName evidence="6">Septum formation initiator</fullName>
    </recommendedName>
</protein>
<feature type="transmembrane region" description="Helical" evidence="3">
    <location>
        <begin position="37"/>
        <end position="59"/>
    </location>
</feature>
<accession>A0A7X6D2V3</accession>
<dbReference type="Proteomes" id="UP000578686">
    <property type="component" value="Unassembled WGS sequence"/>
</dbReference>
<evidence type="ECO:0000256" key="1">
    <source>
        <dbReference type="SAM" id="Coils"/>
    </source>
</evidence>
<reference evidence="4 5" key="1">
    <citation type="submission" date="2020-03" db="EMBL/GenBank/DDBJ databases">
        <title>Draft genome of Streptomyces sp. ventii, isolated from the Axial Seamount in the Pacific Ocean, and resequencing of the two type strains Streptomyces lonarensis strain NCL 716 and Streptomyces bohaiensis strain 11A07.</title>
        <authorList>
            <person name="Loughran R.M."/>
            <person name="Pfannmuller K.M."/>
            <person name="Wasson B.J."/>
            <person name="Deadmond M.C."/>
            <person name="Paddock B.E."/>
            <person name="Koyack M.J."/>
            <person name="Gallegos D.A."/>
            <person name="Mitchell E.A."/>
            <person name="Ushijima B."/>
            <person name="Saw J.H."/>
            <person name="Mcphail K.L."/>
            <person name="Videau P."/>
        </authorList>
    </citation>
    <scope>NUCLEOTIDE SEQUENCE [LARGE SCALE GENOMIC DNA]</scope>
    <source>
        <strain evidence="4 5">NCL716</strain>
    </source>
</reference>
<dbReference type="EMBL" id="JAAVJD010000137">
    <property type="protein sequence ID" value="NJQ07175.1"/>
    <property type="molecule type" value="Genomic_DNA"/>
</dbReference>
<keyword evidence="5" id="KW-1185">Reference proteome</keyword>
<sequence>MSPSGKGPATGAQARLARLTGLGPGSSSGNAAARTPFVLLIVVLLGAGMLSLLLLNAALNQGSFELSELRRQAQDARDEQQSLQAEVDGFSAPDALAERARELGLVPGGPPVFLAPDGSFLGDPVPAPPPEEQEEEPVVDPAPEAEPGPEQTADPDEPEETDDPDDSAAAPDDEDPEADADAEDPENTDDADNADGAAGPDAESPDDAADAAGTDADPVTDTAAPSADAEPGGRAAGAPAGAGPAPQGPPRPNEPLEVAP</sequence>
<dbReference type="AlphaFoldDB" id="A0A7X6D2V3"/>
<proteinExistence type="predicted"/>
<evidence type="ECO:0008006" key="6">
    <source>
        <dbReference type="Google" id="ProtNLM"/>
    </source>
</evidence>
<keyword evidence="1" id="KW-0175">Coiled coil</keyword>
<evidence type="ECO:0000256" key="3">
    <source>
        <dbReference type="SAM" id="Phobius"/>
    </source>
</evidence>
<feature type="region of interest" description="Disordered" evidence="2">
    <location>
        <begin position="108"/>
        <end position="260"/>
    </location>
</feature>
<keyword evidence="3" id="KW-0472">Membrane</keyword>
<feature type="compositionally biased region" description="Low complexity" evidence="2">
    <location>
        <begin position="210"/>
        <end position="245"/>
    </location>
</feature>
<feature type="compositionally biased region" description="Acidic residues" evidence="2">
    <location>
        <begin position="153"/>
        <end position="193"/>
    </location>
</feature>
<gene>
    <name evidence="4" type="ORF">HCN56_16685</name>
</gene>
<evidence type="ECO:0000256" key="2">
    <source>
        <dbReference type="SAM" id="MobiDB-lite"/>
    </source>
</evidence>
<keyword evidence="3" id="KW-1133">Transmembrane helix</keyword>
<dbReference type="RefSeq" id="WP_167971956.1">
    <property type="nucleotide sequence ID" value="NZ_BHZG01000181.1"/>
</dbReference>
<keyword evidence="3" id="KW-0812">Transmembrane</keyword>
<feature type="coiled-coil region" evidence="1">
    <location>
        <begin position="59"/>
        <end position="86"/>
    </location>
</feature>
<evidence type="ECO:0000313" key="5">
    <source>
        <dbReference type="Proteomes" id="UP000578686"/>
    </source>
</evidence>